<accession>A0A3N4KU83</accession>
<organism evidence="2 3">
    <name type="scientific">Morchella conica CCBAS932</name>
    <dbReference type="NCBI Taxonomy" id="1392247"/>
    <lineage>
        <taxon>Eukaryota</taxon>
        <taxon>Fungi</taxon>
        <taxon>Dikarya</taxon>
        <taxon>Ascomycota</taxon>
        <taxon>Pezizomycotina</taxon>
        <taxon>Pezizomycetes</taxon>
        <taxon>Pezizales</taxon>
        <taxon>Morchellaceae</taxon>
        <taxon>Morchella</taxon>
    </lineage>
</organism>
<dbReference type="Pfam" id="PF22893">
    <property type="entry name" value="ULD_2"/>
    <property type="match status" value="1"/>
</dbReference>
<evidence type="ECO:0000259" key="1">
    <source>
        <dbReference type="Pfam" id="PF22893"/>
    </source>
</evidence>
<dbReference type="Proteomes" id="UP000277580">
    <property type="component" value="Unassembled WGS sequence"/>
</dbReference>
<dbReference type="EMBL" id="ML119119">
    <property type="protein sequence ID" value="RPB14067.1"/>
    <property type="molecule type" value="Genomic_DNA"/>
</dbReference>
<evidence type="ECO:0000313" key="2">
    <source>
        <dbReference type="EMBL" id="RPB14067.1"/>
    </source>
</evidence>
<protein>
    <recommendedName>
        <fullName evidence="1">Ubiquitin-like domain-containing protein</fullName>
    </recommendedName>
</protein>
<evidence type="ECO:0000313" key="3">
    <source>
        <dbReference type="Proteomes" id="UP000277580"/>
    </source>
</evidence>
<gene>
    <name evidence="2" type="ORF">P167DRAFT_73217</name>
</gene>
<sequence length="158" mass="18732">MLQLSMCSKSINKFGKRLSKRSQKRTKLVWWVLRDKRKLLEYKSDSKTSIRDLESIIQIEILGIWDRIPRSLNGLLDEPIYLIDALDERVQFSAELFRAWEGLHNLLRVKFKNREGMTLSMAMLIKKQRKMTDKEHKCPQCYSIYIGAASEDLEPVRW</sequence>
<dbReference type="AlphaFoldDB" id="A0A3N4KU83"/>
<keyword evidence="3" id="KW-1185">Reference proteome</keyword>
<reference evidence="2 3" key="1">
    <citation type="journal article" date="2018" name="Nat. Ecol. Evol.">
        <title>Pezizomycetes genomes reveal the molecular basis of ectomycorrhizal truffle lifestyle.</title>
        <authorList>
            <person name="Murat C."/>
            <person name="Payen T."/>
            <person name="Noel B."/>
            <person name="Kuo A."/>
            <person name="Morin E."/>
            <person name="Chen J."/>
            <person name="Kohler A."/>
            <person name="Krizsan K."/>
            <person name="Balestrini R."/>
            <person name="Da Silva C."/>
            <person name="Montanini B."/>
            <person name="Hainaut M."/>
            <person name="Levati E."/>
            <person name="Barry K.W."/>
            <person name="Belfiori B."/>
            <person name="Cichocki N."/>
            <person name="Clum A."/>
            <person name="Dockter R.B."/>
            <person name="Fauchery L."/>
            <person name="Guy J."/>
            <person name="Iotti M."/>
            <person name="Le Tacon F."/>
            <person name="Lindquist E.A."/>
            <person name="Lipzen A."/>
            <person name="Malagnac F."/>
            <person name="Mello A."/>
            <person name="Molinier V."/>
            <person name="Miyauchi S."/>
            <person name="Poulain J."/>
            <person name="Riccioni C."/>
            <person name="Rubini A."/>
            <person name="Sitrit Y."/>
            <person name="Splivallo R."/>
            <person name="Traeger S."/>
            <person name="Wang M."/>
            <person name="Zifcakova L."/>
            <person name="Wipf D."/>
            <person name="Zambonelli A."/>
            <person name="Paolocci F."/>
            <person name="Nowrousian M."/>
            <person name="Ottonello S."/>
            <person name="Baldrian P."/>
            <person name="Spatafora J.W."/>
            <person name="Henrissat B."/>
            <person name="Nagy L.G."/>
            <person name="Aury J.M."/>
            <person name="Wincker P."/>
            <person name="Grigoriev I.V."/>
            <person name="Bonfante P."/>
            <person name="Martin F.M."/>
        </authorList>
    </citation>
    <scope>NUCLEOTIDE SEQUENCE [LARGE SCALE GENOMIC DNA]</scope>
    <source>
        <strain evidence="2 3">CCBAS932</strain>
    </source>
</reference>
<proteinExistence type="predicted"/>
<dbReference type="InParanoid" id="A0A3N4KU83"/>
<dbReference type="InterPro" id="IPR054464">
    <property type="entry name" value="ULD_fung"/>
</dbReference>
<dbReference type="OrthoDB" id="20872at2759"/>
<name>A0A3N4KU83_9PEZI</name>
<feature type="domain" description="Ubiquitin-like" evidence="1">
    <location>
        <begin position="77"/>
        <end position="117"/>
    </location>
</feature>